<comment type="catalytic activity">
    <reaction evidence="1">
        <text>Random endo-hydrolysis of N-acetyl-beta-D-glucosaminide (1-&gt;4)-beta-linkages in chitin and chitodextrins.</text>
        <dbReference type="EC" id="3.2.1.14"/>
    </reaction>
</comment>
<evidence type="ECO:0000313" key="9">
    <source>
        <dbReference type="Proteomes" id="UP000077856"/>
    </source>
</evidence>
<dbReference type="SUPFAM" id="SSF51445">
    <property type="entry name" value="(Trans)glycosidases"/>
    <property type="match status" value="1"/>
</dbReference>
<dbReference type="RefSeq" id="WP_026041566.1">
    <property type="nucleotide sequence ID" value="NZ_CP015506.1"/>
</dbReference>
<dbReference type="InterPro" id="IPR017853">
    <property type="entry name" value="GH"/>
</dbReference>
<dbReference type="GO" id="GO:0008061">
    <property type="term" value="F:chitin binding"/>
    <property type="evidence" value="ECO:0007669"/>
    <property type="project" value="InterPro"/>
</dbReference>
<dbReference type="SMART" id="SM00636">
    <property type="entry name" value="Glyco_18"/>
    <property type="match status" value="1"/>
</dbReference>
<evidence type="ECO:0000256" key="6">
    <source>
        <dbReference type="RuleBase" id="RU004453"/>
    </source>
</evidence>
<dbReference type="Gene3D" id="3.20.20.80">
    <property type="entry name" value="Glycosidases"/>
    <property type="match status" value="1"/>
</dbReference>
<dbReference type="Gene3D" id="3.40.5.30">
    <property type="entry name" value="(Trans)glycosidases - domain 2"/>
    <property type="match status" value="1"/>
</dbReference>
<protein>
    <recommendedName>
        <fullName evidence="2">chitinase</fullName>
        <ecNumber evidence="2">3.2.1.14</ecNumber>
    </recommendedName>
</protein>
<dbReference type="InterPro" id="IPR001579">
    <property type="entry name" value="Glyco_hydro_18_chit_AS"/>
</dbReference>
<feature type="domain" description="GH18" evidence="7">
    <location>
        <begin position="62"/>
        <end position="374"/>
    </location>
</feature>
<dbReference type="KEGG" id="bon:A361_12605"/>
<evidence type="ECO:0000256" key="3">
    <source>
        <dbReference type="ARBA" id="ARBA00022801"/>
    </source>
</evidence>
<evidence type="ECO:0000256" key="4">
    <source>
        <dbReference type="ARBA" id="ARBA00023295"/>
    </source>
</evidence>
<evidence type="ECO:0000256" key="2">
    <source>
        <dbReference type="ARBA" id="ARBA00012729"/>
    </source>
</evidence>
<dbReference type="Proteomes" id="UP000077856">
    <property type="component" value="Chromosome"/>
</dbReference>
<dbReference type="InterPro" id="IPR001223">
    <property type="entry name" value="Glyco_hydro18_cat"/>
</dbReference>
<sequence>MKRIHRMLILIVFIFSSGFAAGIYYTNITDQSQPLKQPVPVSQSSKLLVKKGIPELSEIPEKVLMGYIQDYRDPKSIDYSNLTHILFSFAHPEKDGSISLNGDSALNNLRRVVRNAHRQDVKAILAVGGWFHINGGESYDYFKQAIADESSRDRLVKELAGLAQNENLDGIDIDFEHPRSKEDAKYLAVFIHKLSEMLHANGKVLSVAVHAKIHSVTGTETGYVVYEPSMFMKVDYVNIMAYDGQWDGGYNARNLSPYSFTENIANYWGQLFDSQGIPKDKLVLGVPLYAQPADPAIKPVSYNAIINDNPENAEKDKISLNGTDYYYNGAKTMKKKTALALNHGFGGMMIWEVGHDAKGPYSLLGTIAEALQNTEEPVKYYSLKNTK</sequence>
<dbReference type="InterPro" id="IPR050314">
    <property type="entry name" value="Glycosyl_Hydrlase_18"/>
</dbReference>
<evidence type="ECO:0000313" key="8">
    <source>
        <dbReference type="EMBL" id="AND39947.1"/>
    </source>
</evidence>
<dbReference type="PROSITE" id="PS01095">
    <property type="entry name" value="GH18_1"/>
    <property type="match status" value="1"/>
</dbReference>
<dbReference type="EMBL" id="CP015506">
    <property type="protein sequence ID" value="AND39947.1"/>
    <property type="molecule type" value="Genomic_DNA"/>
</dbReference>
<dbReference type="GO" id="GO:0005975">
    <property type="term" value="P:carbohydrate metabolic process"/>
    <property type="evidence" value="ECO:0007669"/>
    <property type="project" value="InterPro"/>
</dbReference>
<accession>A0A160MAW1</accession>
<comment type="similarity">
    <text evidence="6">Belongs to the glycosyl hydrolase 18 family.</text>
</comment>
<organism evidence="8 9">
    <name type="scientific">Cytobacillus oceanisediminis 2691</name>
    <dbReference type="NCBI Taxonomy" id="1196031"/>
    <lineage>
        <taxon>Bacteria</taxon>
        <taxon>Bacillati</taxon>
        <taxon>Bacillota</taxon>
        <taxon>Bacilli</taxon>
        <taxon>Bacillales</taxon>
        <taxon>Bacillaceae</taxon>
        <taxon>Cytobacillus</taxon>
    </lineage>
</organism>
<dbReference type="PROSITE" id="PS51910">
    <property type="entry name" value="GH18_2"/>
    <property type="match status" value="1"/>
</dbReference>
<keyword evidence="3 5" id="KW-0378">Hydrolase</keyword>
<dbReference type="Pfam" id="PF00704">
    <property type="entry name" value="Glyco_hydro_18"/>
    <property type="match status" value="1"/>
</dbReference>
<evidence type="ECO:0000256" key="5">
    <source>
        <dbReference type="RuleBase" id="RU000489"/>
    </source>
</evidence>
<dbReference type="GO" id="GO:0008843">
    <property type="term" value="F:endochitinase activity"/>
    <property type="evidence" value="ECO:0007669"/>
    <property type="project" value="UniProtKB-EC"/>
</dbReference>
<dbReference type="InterPro" id="IPR011583">
    <property type="entry name" value="Chitinase_II/V-like_cat"/>
</dbReference>
<evidence type="ECO:0000256" key="1">
    <source>
        <dbReference type="ARBA" id="ARBA00000822"/>
    </source>
</evidence>
<dbReference type="PANTHER" id="PTHR11177">
    <property type="entry name" value="CHITINASE"/>
    <property type="match status" value="1"/>
</dbReference>
<reference evidence="8 9" key="1">
    <citation type="submission" date="2016-04" db="EMBL/GenBank/DDBJ databases">
        <title>Complete genome sequence of Bacillus oceanisediminis strain 2691.</title>
        <authorList>
            <person name="Jeong H."/>
            <person name="Kim H.J."/>
            <person name="Lee D.-W."/>
        </authorList>
    </citation>
    <scope>NUCLEOTIDE SEQUENCE [LARGE SCALE GENOMIC DNA]</scope>
    <source>
        <strain evidence="8 9">2691</strain>
    </source>
</reference>
<proteinExistence type="inferred from homology"/>
<gene>
    <name evidence="8" type="ORF">A361_12605</name>
</gene>
<keyword evidence="4 5" id="KW-0326">Glycosidase</keyword>
<dbReference type="EC" id="3.2.1.14" evidence="2"/>
<dbReference type="AlphaFoldDB" id="A0A160MAW1"/>
<dbReference type="PANTHER" id="PTHR11177:SF317">
    <property type="entry name" value="CHITINASE 12-RELATED"/>
    <property type="match status" value="1"/>
</dbReference>
<evidence type="ECO:0000259" key="7">
    <source>
        <dbReference type="PROSITE" id="PS51910"/>
    </source>
</evidence>
<dbReference type="STRING" id="1196031.A361_12605"/>
<name>A0A160MAW1_9BACI</name>
<dbReference type="eggNOG" id="COG3325">
    <property type="taxonomic scope" value="Bacteria"/>
</dbReference>